<organism evidence="1 2">
    <name type="scientific">Altererythrobacter xiamenensis</name>
    <dbReference type="NCBI Taxonomy" id="1316679"/>
    <lineage>
        <taxon>Bacteria</taxon>
        <taxon>Pseudomonadati</taxon>
        <taxon>Pseudomonadota</taxon>
        <taxon>Alphaproteobacteria</taxon>
        <taxon>Sphingomonadales</taxon>
        <taxon>Erythrobacteraceae</taxon>
        <taxon>Altererythrobacter</taxon>
    </lineage>
</organism>
<dbReference type="Proteomes" id="UP000194420">
    <property type="component" value="Unassembled WGS sequence"/>
</dbReference>
<gene>
    <name evidence="1" type="ORF">SAMN06297468_1030</name>
</gene>
<dbReference type="EMBL" id="FXWG01000001">
    <property type="protein sequence ID" value="SMQ64499.1"/>
    <property type="molecule type" value="Genomic_DNA"/>
</dbReference>
<accession>A0A1Y6EQE3</accession>
<proteinExistence type="predicted"/>
<evidence type="ECO:0000313" key="1">
    <source>
        <dbReference type="EMBL" id="SMQ64499.1"/>
    </source>
</evidence>
<dbReference type="RefSeq" id="WP_086436880.1">
    <property type="nucleotide sequence ID" value="NZ_FXWG01000001.1"/>
</dbReference>
<reference evidence="2" key="1">
    <citation type="submission" date="2017-04" db="EMBL/GenBank/DDBJ databases">
        <authorList>
            <person name="Varghese N."/>
            <person name="Submissions S."/>
        </authorList>
    </citation>
    <scope>NUCLEOTIDE SEQUENCE [LARGE SCALE GENOMIC DNA]</scope>
</reference>
<dbReference type="AlphaFoldDB" id="A0A1Y6EQE3"/>
<evidence type="ECO:0000313" key="2">
    <source>
        <dbReference type="Proteomes" id="UP000194420"/>
    </source>
</evidence>
<sequence>MNEYKLRFMQRGGVNGASELVPIDASSAQEALSIAQQRIGKGTAELLHGERRLARIRNAGTPEAPIWQID</sequence>
<protein>
    <submittedName>
        <fullName evidence="1">Uncharacterized protein</fullName>
    </submittedName>
</protein>
<keyword evidence="2" id="KW-1185">Reference proteome</keyword>
<name>A0A1Y6EQE3_9SPHN</name>